<accession>A0A0G3EKA7</accession>
<dbReference type="GO" id="GO:0046872">
    <property type="term" value="F:metal ion binding"/>
    <property type="evidence" value="ECO:0007669"/>
    <property type="project" value="UniProtKB-KW"/>
</dbReference>
<dbReference type="InterPro" id="IPR017850">
    <property type="entry name" value="Alkaline_phosphatase_core_sf"/>
</dbReference>
<dbReference type="InterPro" id="IPR000917">
    <property type="entry name" value="Sulfatase_N"/>
</dbReference>
<dbReference type="RefSeq" id="WP_052881919.1">
    <property type="nucleotide sequence ID" value="NZ_CP010904.1"/>
</dbReference>
<organism evidence="5 6">
    <name type="scientific">Kiritimatiella glycovorans</name>
    <dbReference type="NCBI Taxonomy" id="1307763"/>
    <lineage>
        <taxon>Bacteria</taxon>
        <taxon>Pseudomonadati</taxon>
        <taxon>Kiritimatiellota</taxon>
        <taxon>Kiritimatiellia</taxon>
        <taxon>Kiritimatiellales</taxon>
        <taxon>Kiritimatiellaceae</taxon>
        <taxon>Kiritimatiella</taxon>
    </lineage>
</organism>
<dbReference type="Pfam" id="PF00884">
    <property type="entry name" value="Sulfatase"/>
    <property type="match status" value="1"/>
</dbReference>
<evidence type="ECO:0000256" key="3">
    <source>
        <dbReference type="ARBA" id="ARBA00022801"/>
    </source>
</evidence>
<dbReference type="Gene3D" id="3.40.720.10">
    <property type="entry name" value="Alkaline Phosphatase, subunit A"/>
    <property type="match status" value="1"/>
</dbReference>
<dbReference type="GO" id="GO:0005737">
    <property type="term" value="C:cytoplasm"/>
    <property type="evidence" value="ECO:0007669"/>
    <property type="project" value="TreeGrafter"/>
</dbReference>
<comment type="similarity">
    <text evidence="1">Belongs to the sulfatase family.</text>
</comment>
<sequence length="495" mass="56762" precursor="true">MSRPEKPNILLLFPDQLRADYLGCYGADFARTPNIDRLCSESVKYSHCFSPSPLCVPARASMLTGRNAIRTGVFHNDHWLRPDHARCGMPTWPERLARNGYWTEAIGKMHFYPWDISEGFLHRSIAEDKRHYLVRDDYWHYLRAHGLEKYHAKENPGYFEHKGAAPSRIPFEHQVDIWCADRAVEFLESYDSDQPFACMVGFPGPHCPYDPPQDIAEQFDPEDMPDSIPENEITDQFRDAFLAGMRLDWNGVDYREFSEPQRKRIKAYYSALIHQIDIGVGRILDALERTGRIENTVVIFAADHGEYAGDYGFVGKSHFMRPSIHVPLFIRMPDFAEPRTVDSVVSLTDLCSTILRISETPFSESDDSKVLPGLPGYDGTERDYLFAASSLGYMVVREPWKYTRYYSGTKALHNLEDDPDDRTNRLDDPACRGVIEELSEIMNREIDASIMDANDEKIVERGGLCGEGAFGERGWQRTYPADPKDFVPHHLVEIE</sequence>
<evidence type="ECO:0000256" key="2">
    <source>
        <dbReference type="ARBA" id="ARBA00022723"/>
    </source>
</evidence>
<keyword evidence="2" id="KW-0479">Metal-binding</keyword>
<dbReference type="Proteomes" id="UP000035268">
    <property type="component" value="Chromosome"/>
</dbReference>
<gene>
    <name evidence="5" type="ORF">L21SP4_01356</name>
</gene>
<dbReference type="GO" id="GO:0004065">
    <property type="term" value="F:arylsulfatase activity"/>
    <property type="evidence" value="ECO:0007669"/>
    <property type="project" value="UniProtKB-EC"/>
</dbReference>
<evidence type="ECO:0000313" key="5">
    <source>
        <dbReference type="EMBL" id="AKJ64604.1"/>
    </source>
</evidence>
<dbReference type="STRING" id="1307763.L21SP4_01356"/>
<dbReference type="EMBL" id="CP010904">
    <property type="protein sequence ID" value="AKJ64604.1"/>
    <property type="molecule type" value="Genomic_DNA"/>
</dbReference>
<proteinExistence type="inferred from homology"/>
<dbReference type="OrthoDB" id="9803751at2"/>
<evidence type="ECO:0000313" key="6">
    <source>
        <dbReference type="Proteomes" id="UP000035268"/>
    </source>
</evidence>
<evidence type="ECO:0000259" key="4">
    <source>
        <dbReference type="Pfam" id="PF00884"/>
    </source>
</evidence>
<dbReference type="KEGG" id="vbl:L21SP4_01356"/>
<name>A0A0G3EKA7_9BACT</name>
<reference evidence="5 6" key="2">
    <citation type="journal article" date="2016" name="ISME J.">
        <title>Characterization of the first cultured representative of Verrucomicrobia subdivision 5 indicates the proposal of a novel phylum.</title>
        <authorList>
            <person name="Spring S."/>
            <person name="Bunk B."/>
            <person name="Sproer C."/>
            <person name="Schumann P."/>
            <person name="Rohde M."/>
            <person name="Tindall B.J."/>
            <person name="Klenk H.P."/>
        </authorList>
    </citation>
    <scope>NUCLEOTIDE SEQUENCE [LARGE SCALE GENOMIC DNA]</scope>
    <source>
        <strain evidence="5 6">L21-Fru-AB</strain>
    </source>
</reference>
<protein>
    <submittedName>
        <fullName evidence="5">Arylsulfatase</fullName>
        <ecNumber evidence="5">3.1.6.1</ecNumber>
    </submittedName>
</protein>
<dbReference type="InterPro" id="IPR024607">
    <property type="entry name" value="Sulfatase_CS"/>
</dbReference>
<dbReference type="PANTHER" id="PTHR45953:SF1">
    <property type="entry name" value="IDURONATE 2-SULFATASE"/>
    <property type="match status" value="1"/>
</dbReference>
<keyword evidence="6" id="KW-1185">Reference proteome</keyword>
<dbReference type="AlphaFoldDB" id="A0A0G3EKA7"/>
<feature type="domain" description="Sulfatase N-terminal" evidence="4">
    <location>
        <begin position="7"/>
        <end position="356"/>
    </location>
</feature>
<dbReference type="SUPFAM" id="SSF53649">
    <property type="entry name" value="Alkaline phosphatase-like"/>
    <property type="match status" value="1"/>
</dbReference>
<dbReference type="EC" id="3.1.6.1" evidence="5"/>
<evidence type="ECO:0000256" key="1">
    <source>
        <dbReference type="ARBA" id="ARBA00008779"/>
    </source>
</evidence>
<reference evidence="6" key="1">
    <citation type="submission" date="2015-02" db="EMBL/GenBank/DDBJ databases">
        <title>Description and complete genome sequence of the first cultured representative of the subdivision 5 of the Verrucomicrobia phylum.</title>
        <authorList>
            <person name="Spring S."/>
            <person name="Bunk B."/>
            <person name="Sproer C."/>
            <person name="Klenk H.-P."/>
        </authorList>
    </citation>
    <scope>NUCLEOTIDE SEQUENCE [LARGE SCALE GENOMIC DNA]</scope>
    <source>
        <strain evidence="6">L21-Fru-AB</strain>
    </source>
</reference>
<dbReference type="PANTHER" id="PTHR45953">
    <property type="entry name" value="IDURONATE 2-SULFATASE"/>
    <property type="match status" value="1"/>
</dbReference>
<dbReference type="PROSITE" id="PS00149">
    <property type="entry name" value="SULFATASE_2"/>
    <property type="match status" value="1"/>
</dbReference>
<keyword evidence="3 5" id="KW-0378">Hydrolase</keyword>